<protein>
    <submittedName>
        <fullName evidence="1">Uncharacterized protein</fullName>
    </submittedName>
</protein>
<feature type="non-terminal residue" evidence="1">
    <location>
        <position position="1"/>
    </location>
</feature>
<evidence type="ECO:0000313" key="2">
    <source>
        <dbReference type="Proteomes" id="UP000694892"/>
    </source>
</evidence>
<sequence length="53" mass="6572">ARPADYAKDYLAHQIPVSFHKHWNIDPIKVYYKWLAQDEEKQQHRQRNMKHEL</sequence>
<proteinExistence type="predicted"/>
<accession>A0A974HZ99</accession>
<dbReference type="AlphaFoldDB" id="A0A974HZ99"/>
<gene>
    <name evidence="1" type="ORF">XELAEV_180137242mg</name>
</gene>
<dbReference type="Proteomes" id="UP000694892">
    <property type="component" value="Chromosome 2L"/>
</dbReference>
<organism evidence="1 2">
    <name type="scientific">Xenopus laevis</name>
    <name type="common">African clawed frog</name>
    <dbReference type="NCBI Taxonomy" id="8355"/>
    <lineage>
        <taxon>Eukaryota</taxon>
        <taxon>Metazoa</taxon>
        <taxon>Chordata</taxon>
        <taxon>Craniata</taxon>
        <taxon>Vertebrata</taxon>
        <taxon>Euteleostomi</taxon>
        <taxon>Amphibia</taxon>
        <taxon>Batrachia</taxon>
        <taxon>Anura</taxon>
        <taxon>Pipoidea</taxon>
        <taxon>Pipidae</taxon>
        <taxon>Xenopodinae</taxon>
        <taxon>Xenopus</taxon>
        <taxon>Xenopus</taxon>
    </lineage>
</organism>
<name>A0A974HZ99_XENLA</name>
<reference evidence="2" key="1">
    <citation type="journal article" date="2016" name="Nature">
        <title>Genome evolution in the allotetraploid frog Xenopus laevis.</title>
        <authorList>
            <person name="Session A.M."/>
            <person name="Uno Y."/>
            <person name="Kwon T."/>
            <person name="Chapman J.A."/>
            <person name="Toyoda A."/>
            <person name="Takahashi S."/>
            <person name="Fukui A."/>
            <person name="Hikosaka A."/>
            <person name="Suzuki A."/>
            <person name="Kondo M."/>
            <person name="van Heeringen S.J."/>
            <person name="Quigley I."/>
            <person name="Heinz S."/>
            <person name="Ogino H."/>
            <person name="Ochi H."/>
            <person name="Hellsten U."/>
            <person name="Lyons J.B."/>
            <person name="Simakov O."/>
            <person name="Putnam N."/>
            <person name="Stites J."/>
            <person name="Kuroki Y."/>
            <person name="Tanaka T."/>
            <person name="Michiue T."/>
            <person name="Watanabe M."/>
            <person name="Bogdanovic O."/>
            <person name="Lister R."/>
            <person name="Georgiou G."/>
            <person name="Paranjpe S.S."/>
            <person name="van Kruijsbergen I."/>
            <person name="Shu S."/>
            <person name="Carlson J."/>
            <person name="Kinoshita T."/>
            <person name="Ohta Y."/>
            <person name="Mawaribuchi S."/>
            <person name="Jenkins J."/>
            <person name="Grimwood J."/>
            <person name="Schmutz J."/>
            <person name="Mitros T."/>
            <person name="Mozaffari S.V."/>
            <person name="Suzuki Y."/>
            <person name="Haramoto Y."/>
            <person name="Yamamoto T.S."/>
            <person name="Takagi C."/>
            <person name="Heald R."/>
            <person name="Miller K."/>
            <person name="Haudenschild C."/>
            <person name="Kitzman J."/>
            <person name="Nakayama T."/>
            <person name="Izutsu Y."/>
            <person name="Robert J."/>
            <person name="Fortriede J."/>
            <person name="Burns K."/>
            <person name="Lotay V."/>
            <person name="Karimi K."/>
            <person name="Yasuoka Y."/>
            <person name="Dichmann D.S."/>
            <person name="Flajnik M.F."/>
            <person name="Houston D.W."/>
            <person name="Shendure J."/>
            <person name="DuPasquier L."/>
            <person name="Vize P.D."/>
            <person name="Zorn A.M."/>
            <person name="Ito M."/>
            <person name="Marcotte E.M."/>
            <person name="Wallingford J.B."/>
            <person name="Ito Y."/>
            <person name="Asashima M."/>
            <person name="Ueno N."/>
            <person name="Matsuda Y."/>
            <person name="Veenstra G.J."/>
            <person name="Fujiyama A."/>
            <person name="Harland R.M."/>
            <person name="Taira M."/>
            <person name="Rokhsar D.S."/>
        </authorList>
    </citation>
    <scope>NUCLEOTIDE SEQUENCE [LARGE SCALE GENOMIC DNA]</scope>
    <source>
        <strain evidence="2">J</strain>
    </source>
</reference>
<evidence type="ECO:0000313" key="1">
    <source>
        <dbReference type="EMBL" id="OCT96032.1"/>
    </source>
</evidence>
<dbReference type="EMBL" id="CM004468">
    <property type="protein sequence ID" value="OCT96032.1"/>
    <property type="molecule type" value="Genomic_DNA"/>
</dbReference>